<feature type="compositionally biased region" description="Basic and acidic residues" evidence="2">
    <location>
        <begin position="177"/>
        <end position="199"/>
    </location>
</feature>
<dbReference type="GeneID" id="37199389"/>
<dbReference type="InterPro" id="IPR040349">
    <property type="entry name" value="Csm1/Pcs1"/>
</dbReference>
<dbReference type="GO" id="GO:1990644">
    <property type="term" value="F:microtubule site clamp"/>
    <property type="evidence" value="ECO:0007669"/>
    <property type="project" value="TreeGrafter"/>
</dbReference>
<dbReference type="VEuPathDB" id="FungiDB:BO97DRAFT_405070"/>
<gene>
    <name evidence="4" type="ORF">BO97DRAFT_405070</name>
</gene>
<reference evidence="4 5" key="1">
    <citation type="submission" date="2018-02" db="EMBL/GenBank/DDBJ databases">
        <title>The genomes of Aspergillus section Nigri reveals drivers in fungal speciation.</title>
        <authorList>
            <consortium name="DOE Joint Genome Institute"/>
            <person name="Vesth T.C."/>
            <person name="Nybo J."/>
            <person name="Theobald S."/>
            <person name="Brandl J."/>
            <person name="Frisvad J.C."/>
            <person name="Nielsen K.F."/>
            <person name="Lyhne E.K."/>
            <person name="Kogle M.E."/>
            <person name="Kuo A."/>
            <person name="Riley R."/>
            <person name="Clum A."/>
            <person name="Nolan M."/>
            <person name="Lipzen A."/>
            <person name="Salamov A."/>
            <person name="Henrissat B."/>
            <person name="Wiebenga A."/>
            <person name="De vries R.P."/>
            <person name="Grigoriev I.V."/>
            <person name="Mortensen U.H."/>
            <person name="Andersen M.R."/>
            <person name="Baker S.E."/>
        </authorList>
    </citation>
    <scope>NUCLEOTIDE SEQUENCE [LARGE SCALE GENOMIC DNA]</scope>
    <source>
        <strain evidence="4 5">CBS 101889</strain>
    </source>
</reference>
<name>A0A395HZV3_ASPHC</name>
<dbReference type="GO" id="GO:0033551">
    <property type="term" value="C:monopolin complex"/>
    <property type="evidence" value="ECO:0007669"/>
    <property type="project" value="InterPro"/>
</dbReference>
<dbReference type="InterPro" id="IPR038608">
    <property type="entry name" value="Csm1/Pcs1_C_sf"/>
</dbReference>
<dbReference type="OrthoDB" id="2431049at2759"/>
<feature type="compositionally biased region" description="Polar residues" evidence="2">
    <location>
        <begin position="51"/>
        <end position="66"/>
    </location>
</feature>
<dbReference type="FunFam" id="3.90.1150.80:FF:000001">
    <property type="entry name" value="Chromosome segregation protein (Pcs1)"/>
    <property type="match status" value="1"/>
</dbReference>
<evidence type="ECO:0000313" key="4">
    <source>
        <dbReference type="EMBL" id="RAL13217.1"/>
    </source>
</evidence>
<dbReference type="GO" id="GO:0045144">
    <property type="term" value="P:meiotic sister chromatid segregation"/>
    <property type="evidence" value="ECO:0007669"/>
    <property type="project" value="TreeGrafter"/>
</dbReference>
<dbReference type="PANTHER" id="PTHR28006:SF1">
    <property type="entry name" value="MONOPOLIN COMPLEX SUBUNIT CSM1"/>
    <property type="match status" value="1"/>
</dbReference>
<dbReference type="PANTHER" id="PTHR28006">
    <property type="entry name" value="MONOPOLIN COMPLEX SUBUNIT CSM1"/>
    <property type="match status" value="1"/>
</dbReference>
<accession>A0A395HZV3</accession>
<dbReference type="GO" id="GO:0005730">
    <property type="term" value="C:nucleolus"/>
    <property type="evidence" value="ECO:0007669"/>
    <property type="project" value="TreeGrafter"/>
</dbReference>
<feature type="compositionally biased region" description="Acidic residues" evidence="2">
    <location>
        <begin position="210"/>
        <end position="219"/>
    </location>
</feature>
<feature type="domain" description="Monopolin complex subunit Csm1/Pcs1 C-terminal" evidence="3">
    <location>
        <begin position="416"/>
        <end position="503"/>
    </location>
</feature>
<evidence type="ECO:0000256" key="1">
    <source>
        <dbReference type="SAM" id="Coils"/>
    </source>
</evidence>
<dbReference type="GO" id="GO:0034506">
    <property type="term" value="C:chromosome, centromeric core domain"/>
    <property type="evidence" value="ECO:0007669"/>
    <property type="project" value="TreeGrafter"/>
</dbReference>
<proteinExistence type="predicted"/>
<dbReference type="AlphaFoldDB" id="A0A395HZV3"/>
<feature type="region of interest" description="Disordered" evidence="2">
    <location>
        <begin position="1"/>
        <end position="257"/>
    </location>
</feature>
<feature type="coiled-coil region" evidence="1">
    <location>
        <begin position="263"/>
        <end position="382"/>
    </location>
</feature>
<dbReference type="RefSeq" id="XP_025552371.1">
    <property type="nucleotide sequence ID" value="XM_025695100.1"/>
</dbReference>
<organism evidence="4 5">
    <name type="scientific">Aspergillus homomorphus (strain CBS 101889)</name>
    <dbReference type="NCBI Taxonomy" id="1450537"/>
    <lineage>
        <taxon>Eukaryota</taxon>
        <taxon>Fungi</taxon>
        <taxon>Dikarya</taxon>
        <taxon>Ascomycota</taxon>
        <taxon>Pezizomycotina</taxon>
        <taxon>Eurotiomycetes</taxon>
        <taxon>Eurotiomycetidae</taxon>
        <taxon>Eurotiales</taxon>
        <taxon>Aspergillaceae</taxon>
        <taxon>Aspergillus</taxon>
        <taxon>Aspergillus subgen. Circumdati</taxon>
    </lineage>
</organism>
<dbReference type="Pfam" id="PF12539">
    <property type="entry name" value="Csm1"/>
    <property type="match status" value="1"/>
</dbReference>
<dbReference type="Proteomes" id="UP000248961">
    <property type="component" value="Unassembled WGS sequence"/>
</dbReference>
<feature type="compositionally biased region" description="Basic residues" evidence="2">
    <location>
        <begin position="76"/>
        <end position="85"/>
    </location>
</feature>
<sequence>MPKRKAAAAALSSHAGSEDESMIQADGAPQERRDGARPTKKARGRPRSKSTEMQPSPQVRGESNNRAPEPEGSGKKSGKRGRPKGTRNSVQAVPQDEPEEQNRAAEAVSEAESHAVESAPVSNDELADAPKPSKRTKSSKSGKNGSSRARKAADKPVIADGEFEYTPSSKRRQPSPDGRDVQPEKPRTREKAGSKDKNPLAEVENNLPEDAPEEVDETVLQEAPVGAGSRSVSPAKRRQSQRDVRASPSKLRTSDEPELRRKIGELTKKCDTLESRYRTLKEIGIVEANANMEKLRKQCETMTTASNNLIAALKAELEAQKALGQQSRKLQKQLQERDAEVAQLKTHAEDTESQLSFAQNEVKALQTKLSAARNTAASLENAAANMKVPGSAIKGGANRATAAANAEAAQAAQFAQLKEDLYSDLTGLIIRDIKKRPADTLYDCIQTGSNGTLHFKLVVPHVSSTNYESAEFQYIPLLDDKRDRDLIDILPEYLTVDITFARQQASKFYTRVIDVLTKRRSTAAK</sequence>
<dbReference type="EMBL" id="KZ824280">
    <property type="protein sequence ID" value="RAL13217.1"/>
    <property type="molecule type" value="Genomic_DNA"/>
</dbReference>
<dbReference type="Gene3D" id="3.90.1150.80">
    <property type="match status" value="1"/>
</dbReference>
<evidence type="ECO:0000256" key="2">
    <source>
        <dbReference type="SAM" id="MobiDB-lite"/>
    </source>
</evidence>
<dbReference type="InterPro" id="IPR020981">
    <property type="entry name" value="Csm1/Pcs1_C"/>
</dbReference>
<feature type="compositionally biased region" description="Basic residues" evidence="2">
    <location>
        <begin position="38"/>
        <end position="48"/>
    </location>
</feature>
<protein>
    <recommendedName>
        <fullName evidence="3">Monopolin complex subunit Csm1/Pcs1 C-terminal domain-containing protein</fullName>
    </recommendedName>
</protein>
<dbReference type="GO" id="GO:0051315">
    <property type="term" value="P:attachment of mitotic spindle microtubules to kinetochore"/>
    <property type="evidence" value="ECO:0007669"/>
    <property type="project" value="TreeGrafter"/>
</dbReference>
<dbReference type="CDD" id="cd23787">
    <property type="entry name" value="RWD_CSM1"/>
    <property type="match status" value="1"/>
</dbReference>
<keyword evidence="5" id="KW-1185">Reference proteome</keyword>
<feature type="compositionally biased region" description="Low complexity" evidence="2">
    <location>
        <begin position="104"/>
        <end position="122"/>
    </location>
</feature>
<dbReference type="GO" id="GO:0072686">
    <property type="term" value="C:mitotic spindle"/>
    <property type="evidence" value="ECO:0007669"/>
    <property type="project" value="TreeGrafter"/>
</dbReference>
<keyword evidence="1" id="KW-0175">Coiled coil</keyword>
<dbReference type="STRING" id="1450537.A0A395HZV3"/>
<evidence type="ECO:0000259" key="3">
    <source>
        <dbReference type="Pfam" id="PF12539"/>
    </source>
</evidence>
<evidence type="ECO:0000313" key="5">
    <source>
        <dbReference type="Proteomes" id="UP000248961"/>
    </source>
</evidence>